<evidence type="ECO:0000313" key="16">
    <source>
        <dbReference type="Proteomes" id="UP000054047"/>
    </source>
</evidence>
<keyword evidence="8 12" id="KW-0482">Metalloprotease</keyword>
<dbReference type="AlphaFoldDB" id="A0A0C2G734"/>
<dbReference type="OrthoDB" id="5852342at2759"/>
<dbReference type="EMBL" id="KN738582">
    <property type="protein sequence ID" value="KIH54729.1"/>
    <property type="molecule type" value="Genomic_DNA"/>
</dbReference>
<dbReference type="SUPFAM" id="SSF55486">
    <property type="entry name" value="Metalloproteases ('zincins'), catalytic domain"/>
    <property type="match status" value="1"/>
</dbReference>
<evidence type="ECO:0000256" key="7">
    <source>
        <dbReference type="ARBA" id="ARBA00022833"/>
    </source>
</evidence>
<dbReference type="PIRSF" id="PIRSF036365">
    <property type="entry name" value="Astacin_nematoda"/>
    <property type="match status" value="1"/>
</dbReference>
<dbReference type="InterPro" id="IPR017050">
    <property type="entry name" value="Metallopeptidase_nem"/>
</dbReference>
<comment type="caution">
    <text evidence="12">Lacks conserved residue(s) required for the propagation of feature annotation.</text>
</comment>
<comment type="cofactor">
    <cofactor evidence="12 13">
        <name>Zn(2+)</name>
        <dbReference type="ChEBI" id="CHEBI:29105"/>
    </cofactor>
    <text evidence="12 13">Binds 1 zinc ion per subunit.</text>
</comment>
<feature type="domain" description="Peptidase M12A" evidence="14">
    <location>
        <begin position="1"/>
        <end position="195"/>
    </location>
</feature>
<accession>A0A0C2G734</accession>
<dbReference type="CDD" id="cd04280">
    <property type="entry name" value="ZnMc_astacin_like"/>
    <property type="match status" value="1"/>
</dbReference>
<dbReference type="GO" id="GO:0004222">
    <property type="term" value="F:metalloendopeptidase activity"/>
    <property type="evidence" value="ECO:0007669"/>
    <property type="project" value="UniProtKB-UniRule"/>
</dbReference>
<evidence type="ECO:0000256" key="13">
    <source>
        <dbReference type="RuleBase" id="RU361183"/>
    </source>
</evidence>
<name>A0A0C2G734_9BILA</name>
<dbReference type="Pfam" id="PF01400">
    <property type="entry name" value="Astacin"/>
    <property type="match status" value="1"/>
</dbReference>
<evidence type="ECO:0000256" key="12">
    <source>
        <dbReference type="PROSITE-ProRule" id="PRU01211"/>
    </source>
</evidence>
<dbReference type="PRINTS" id="PR00480">
    <property type="entry name" value="ASTACIN"/>
</dbReference>
<dbReference type="InterPro" id="IPR024079">
    <property type="entry name" value="MetalloPept_cat_dom_sf"/>
</dbReference>
<dbReference type="GO" id="GO:0005576">
    <property type="term" value="C:extracellular region"/>
    <property type="evidence" value="ECO:0007669"/>
    <property type="project" value="UniProtKB-SubCell"/>
</dbReference>
<dbReference type="SMART" id="SM00235">
    <property type="entry name" value="ZnMc"/>
    <property type="match status" value="1"/>
</dbReference>
<dbReference type="GO" id="GO:0006508">
    <property type="term" value="P:proteolysis"/>
    <property type="evidence" value="ECO:0007669"/>
    <property type="project" value="UniProtKB-KW"/>
</dbReference>
<dbReference type="InterPro" id="IPR006026">
    <property type="entry name" value="Peptidase_Metallo"/>
</dbReference>
<keyword evidence="9" id="KW-1015">Disulfide bond</keyword>
<feature type="binding site" evidence="12">
    <location>
        <position position="97"/>
    </location>
    <ligand>
        <name>Zn(2+)</name>
        <dbReference type="ChEBI" id="CHEBI:29105"/>
        <note>catalytic</note>
    </ligand>
</feature>
<dbReference type="Proteomes" id="UP000054047">
    <property type="component" value="Unassembled WGS sequence"/>
</dbReference>
<evidence type="ECO:0000256" key="1">
    <source>
        <dbReference type="ARBA" id="ARBA00004613"/>
    </source>
</evidence>
<proteinExistence type="predicted"/>
<gene>
    <name evidence="15" type="ORF">ANCDUO_15123</name>
</gene>
<keyword evidence="2 11" id="KW-0964">Secreted</keyword>
<dbReference type="PANTHER" id="PTHR10127">
    <property type="entry name" value="DISCOIDIN, CUB, EGF, LAMININ , AND ZINC METALLOPROTEASE DOMAIN CONTAINING"/>
    <property type="match status" value="1"/>
</dbReference>
<dbReference type="GO" id="GO:0018996">
    <property type="term" value="P:molting cycle, collagen and cuticulin-based cuticle"/>
    <property type="evidence" value="ECO:0007669"/>
    <property type="project" value="InterPro"/>
</dbReference>
<evidence type="ECO:0000256" key="4">
    <source>
        <dbReference type="ARBA" id="ARBA00022723"/>
    </source>
</evidence>
<comment type="subcellular location">
    <subcellularLocation>
        <location evidence="1 11">Secreted</location>
    </subcellularLocation>
</comment>
<sequence>MNVWKDGIKYVIDPASSQKLRDGFLVAAKAWQENTCINFTEIAQEDVVGNVTDYLFVTDKDDCEGCLSYVGKLGGYQPLFLGPGCELFLHAAHEIGHAIGLYHGQNRHDRDKYIEVKWDNIEEKYLDQFVKLTKEQNNNYELPYDYGSIMHYPSSISSDGKPAMVPFDDKYTATMGSPMISFIDLAMVNKHYGCTEYCKTEIKCKHGGFPHPRKCEECICPGGYGGPLCDKLPKDCKEGEELDASPSPNSLRAIVYNQNEKTRGRYATCTYWIKAPKGKKVEIEIETITKSHPSAGCREAGVEVKATSNRKITGYRWKYLP</sequence>
<keyword evidence="10" id="KW-0325">Glycoprotein</keyword>
<keyword evidence="4 12" id="KW-0479">Metal-binding</keyword>
<keyword evidence="5" id="KW-0732">Signal</keyword>
<evidence type="ECO:0000256" key="5">
    <source>
        <dbReference type="ARBA" id="ARBA00022729"/>
    </source>
</evidence>
<evidence type="ECO:0000256" key="8">
    <source>
        <dbReference type="ARBA" id="ARBA00023049"/>
    </source>
</evidence>
<dbReference type="InterPro" id="IPR001506">
    <property type="entry name" value="Peptidase_M12A"/>
</dbReference>
<evidence type="ECO:0000259" key="14">
    <source>
        <dbReference type="PROSITE" id="PS51864"/>
    </source>
</evidence>
<keyword evidence="6 12" id="KW-0378">Hydrolase</keyword>
<keyword evidence="16" id="KW-1185">Reference proteome</keyword>
<evidence type="ECO:0000256" key="10">
    <source>
        <dbReference type="ARBA" id="ARBA00023180"/>
    </source>
</evidence>
<evidence type="ECO:0000256" key="11">
    <source>
        <dbReference type="PIRNR" id="PIRNR036365"/>
    </source>
</evidence>
<dbReference type="InterPro" id="IPR034035">
    <property type="entry name" value="Astacin-like_dom"/>
</dbReference>
<dbReference type="Gene3D" id="3.40.390.10">
    <property type="entry name" value="Collagenase (Catalytic Domain)"/>
    <property type="match status" value="1"/>
</dbReference>
<keyword evidence="7 12" id="KW-0862">Zinc</keyword>
<reference evidence="15 16" key="1">
    <citation type="submission" date="2013-12" db="EMBL/GenBank/DDBJ databases">
        <title>Draft genome of the parsitic nematode Ancylostoma duodenale.</title>
        <authorList>
            <person name="Mitreva M."/>
        </authorList>
    </citation>
    <scope>NUCLEOTIDE SEQUENCE [LARGE SCALE GENOMIC DNA]</scope>
    <source>
        <strain evidence="15 16">Zhejiang</strain>
    </source>
</reference>
<evidence type="ECO:0000256" key="9">
    <source>
        <dbReference type="ARBA" id="ARBA00023157"/>
    </source>
</evidence>
<evidence type="ECO:0000256" key="3">
    <source>
        <dbReference type="ARBA" id="ARBA00022670"/>
    </source>
</evidence>
<organism evidence="15 16">
    <name type="scientific">Ancylostoma duodenale</name>
    <dbReference type="NCBI Taxonomy" id="51022"/>
    <lineage>
        <taxon>Eukaryota</taxon>
        <taxon>Metazoa</taxon>
        <taxon>Ecdysozoa</taxon>
        <taxon>Nematoda</taxon>
        <taxon>Chromadorea</taxon>
        <taxon>Rhabditida</taxon>
        <taxon>Rhabditina</taxon>
        <taxon>Rhabditomorpha</taxon>
        <taxon>Strongyloidea</taxon>
        <taxon>Ancylostomatidae</taxon>
        <taxon>Ancylostomatinae</taxon>
        <taxon>Ancylostoma</taxon>
    </lineage>
</organism>
<evidence type="ECO:0000256" key="6">
    <source>
        <dbReference type="ARBA" id="ARBA00022801"/>
    </source>
</evidence>
<evidence type="ECO:0000313" key="15">
    <source>
        <dbReference type="EMBL" id="KIH54729.1"/>
    </source>
</evidence>
<feature type="binding site" evidence="12">
    <location>
        <position position="93"/>
    </location>
    <ligand>
        <name>Zn(2+)</name>
        <dbReference type="ChEBI" id="CHEBI:29105"/>
        <note>catalytic</note>
    </ligand>
</feature>
<dbReference type="PANTHER" id="PTHR10127:SF780">
    <property type="entry name" value="METALLOENDOPEPTIDASE"/>
    <property type="match status" value="1"/>
</dbReference>
<dbReference type="GO" id="GO:0008270">
    <property type="term" value="F:zinc ion binding"/>
    <property type="evidence" value="ECO:0007669"/>
    <property type="project" value="UniProtKB-UniRule"/>
</dbReference>
<protein>
    <recommendedName>
        <fullName evidence="11">Zinc metalloproteinase</fullName>
    </recommendedName>
</protein>
<evidence type="ECO:0000256" key="2">
    <source>
        <dbReference type="ARBA" id="ARBA00022525"/>
    </source>
</evidence>
<feature type="active site" evidence="12">
    <location>
        <position position="94"/>
    </location>
</feature>
<dbReference type="PROSITE" id="PS51864">
    <property type="entry name" value="ASTACIN"/>
    <property type="match status" value="1"/>
</dbReference>
<feature type="binding site" evidence="12">
    <location>
        <position position="103"/>
    </location>
    <ligand>
        <name>Zn(2+)</name>
        <dbReference type="ChEBI" id="CHEBI:29105"/>
        <note>catalytic</note>
    </ligand>
</feature>
<keyword evidence="3 12" id="KW-0645">Protease</keyword>